<proteinExistence type="inferred from homology"/>
<name>A0A2W5FM78_9BACT</name>
<keyword evidence="6" id="KW-1003">Cell membrane</keyword>
<dbReference type="InterPro" id="IPR002994">
    <property type="entry name" value="Surf1/Shy1"/>
</dbReference>
<evidence type="ECO:0000256" key="4">
    <source>
        <dbReference type="ARBA" id="ARBA00022989"/>
    </source>
</evidence>
<gene>
    <name evidence="7" type="ORF">DI586_04765</name>
</gene>
<reference evidence="7 8" key="1">
    <citation type="submission" date="2017-08" db="EMBL/GenBank/DDBJ databases">
        <title>Infants hospitalized years apart are colonized by the same room-sourced microbial strains.</title>
        <authorList>
            <person name="Brooks B."/>
            <person name="Olm M.R."/>
            <person name="Firek B.A."/>
            <person name="Baker R."/>
            <person name="Thomas B.C."/>
            <person name="Morowitz M.J."/>
            <person name="Banfield J.F."/>
        </authorList>
    </citation>
    <scope>NUCLEOTIDE SEQUENCE [LARGE SCALE GENOMIC DNA]</scope>
    <source>
        <strain evidence="7">S2_006_000_R2_64</strain>
    </source>
</reference>
<dbReference type="PANTHER" id="PTHR23427:SF2">
    <property type="entry name" value="SURFEIT LOCUS PROTEIN 1"/>
    <property type="match status" value="1"/>
</dbReference>
<evidence type="ECO:0000256" key="5">
    <source>
        <dbReference type="ARBA" id="ARBA00023136"/>
    </source>
</evidence>
<evidence type="ECO:0000256" key="3">
    <source>
        <dbReference type="ARBA" id="ARBA00022692"/>
    </source>
</evidence>
<comment type="similarity">
    <text evidence="2 6">Belongs to the SURF1 family.</text>
</comment>
<comment type="caution">
    <text evidence="7">The sequence shown here is derived from an EMBL/GenBank/DDBJ whole genome shotgun (WGS) entry which is preliminary data.</text>
</comment>
<dbReference type="GO" id="GO:0005886">
    <property type="term" value="C:plasma membrane"/>
    <property type="evidence" value="ECO:0007669"/>
    <property type="project" value="UniProtKB-SubCell"/>
</dbReference>
<sequence length="222" mass="25872">METPRVGLEKMTAKKISFLVFMLICISIFCALGTWQVKRLHWKENLIAELDKAYVDEPKEITPDQVSGLKEDQFLRGIFKGRFYFSKTFKLMGQIDDGKQTSHSLVPFEISKDLTILVDMGPDFETPRDQIAEVSGLLKNAPKPNRFTPENIPDQNIWYRIDPNQLNIKNLKPFLVLPEHTPWKDYPSIKPELRNNHLQYAIFWFTLALVIAALTVFYLRKR</sequence>
<keyword evidence="3 6" id="KW-0812">Transmembrane</keyword>
<evidence type="ECO:0000256" key="1">
    <source>
        <dbReference type="ARBA" id="ARBA00004370"/>
    </source>
</evidence>
<dbReference type="AlphaFoldDB" id="A0A2W5FM78"/>
<evidence type="ECO:0000313" key="7">
    <source>
        <dbReference type="EMBL" id="PZP56113.1"/>
    </source>
</evidence>
<keyword evidence="4 6" id="KW-1133">Transmembrane helix</keyword>
<dbReference type="Proteomes" id="UP000249739">
    <property type="component" value="Unassembled WGS sequence"/>
</dbReference>
<evidence type="ECO:0000256" key="6">
    <source>
        <dbReference type="RuleBase" id="RU363076"/>
    </source>
</evidence>
<dbReference type="Pfam" id="PF02104">
    <property type="entry name" value="SURF1"/>
    <property type="match status" value="1"/>
</dbReference>
<comment type="subcellular location">
    <subcellularLocation>
        <location evidence="6">Cell membrane</location>
        <topology evidence="6">Multi-pass membrane protein</topology>
    </subcellularLocation>
    <subcellularLocation>
        <location evidence="1">Membrane</location>
    </subcellularLocation>
</comment>
<dbReference type="PROSITE" id="PS50895">
    <property type="entry name" value="SURF1"/>
    <property type="match status" value="1"/>
</dbReference>
<dbReference type="EMBL" id="QFOT01000037">
    <property type="protein sequence ID" value="PZP56113.1"/>
    <property type="molecule type" value="Genomic_DNA"/>
</dbReference>
<feature type="transmembrane region" description="Helical" evidence="6">
    <location>
        <begin position="16"/>
        <end position="35"/>
    </location>
</feature>
<keyword evidence="5 6" id="KW-0472">Membrane</keyword>
<evidence type="ECO:0000256" key="2">
    <source>
        <dbReference type="ARBA" id="ARBA00007165"/>
    </source>
</evidence>
<dbReference type="InterPro" id="IPR045214">
    <property type="entry name" value="Surf1/Surf4"/>
</dbReference>
<dbReference type="PANTHER" id="PTHR23427">
    <property type="entry name" value="SURFEIT LOCUS PROTEIN"/>
    <property type="match status" value="1"/>
</dbReference>
<organism evidence="7 8">
    <name type="scientific">Micavibrio aeruginosavorus</name>
    <dbReference type="NCBI Taxonomy" id="349221"/>
    <lineage>
        <taxon>Bacteria</taxon>
        <taxon>Pseudomonadati</taxon>
        <taxon>Bdellovibrionota</taxon>
        <taxon>Bdellovibrionia</taxon>
        <taxon>Bdellovibrionales</taxon>
        <taxon>Pseudobdellovibrionaceae</taxon>
        <taxon>Micavibrio</taxon>
    </lineage>
</organism>
<evidence type="ECO:0000313" key="8">
    <source>
        <dbReference type="Proteomes" id="UP000249739"/>
    </source>
</evidence>
<dbReference type="CDD" id="cd06662">
    <property type="entry name" value="SURF1"/>
    <property type="match status" value="1"/>
</dbReference>
<accession>A0A2W5FM78</accession>
<protein>
    <recommendedName>
        <fullName evidence="6">SURF1-like protein</fullName>
    </recommendedName>
</protein>
<feature type="transmembrane region" description="Helical" evidence="6">
    <location>
        <begin position="200"/>
        <end position="219"/>
    </location>
</feature>